<sequence length="31" mass="2931">VAEAGDASADVDVTSGHGSASGTVSDLVSLR</sequence>
<protein>
    <submittedName>
        <fullName evidence="2">Uncharacterized protein</fullName>
    </submittedName>
</protein>
<feature type="compositionally biased region" description="Polar residues" evidence="1">
    <location>
        <begin position="16"/>
        <end position="31"/>
    </location>
</feature>
<dbReference type="Proteomes" id="UP000265520">
    <property type="component" value="Unassembled WGS sequence"/>
</dbReference>
<dbReference type="EMBL" id="LXQA011458060">
    <property type="protein sequence ID" value="MCI97909.1"/>
    <property type="molecule type" value="Genomic_DNA"/>
</dbReference>
<name>A0A392WE31_9FABA</name>
<evidence type="ECO:0000313" key="3">
    <source>
        <dbReference type="Proteomes" id="UP000265520"/>
    </source>
</evidence>
<reference evidence="2 3" key="1">
    <citation type="journal article" date="2018" name="Front. Plant Sci.">
        <title>Red Clover (Trifolium pratense) and Zigzag Clover (T. medium) - A Picture of Genomic Similarities and Differences.</title>
        <authorList>
            <person name="Dluhosova J."/>
            <person name="Istvanek J."/>
            <person name="Nedelnik J."/>
            <person name="Repkova J."/>
        </authorList>
    </citation>
    <scope>NUCLEOTIDE SEQUENCE [LARGE SCALE GENOMIC DNA]</scope>
    <source>
        <strain evidence="3">cv. 10/8</strain>
        <tissue evidence="2">Leaf</tissue>
    </source>
</reference>
<feature type="non-terminal residue" evidence="2">
    <location>
        <position position="1"/>
    </location>
</feature>
<dbReference type="AlphaFoldDB" id="A0A392WE31"/>
<comment type="caution">
    <text evidence="2">The sequence shown here is derived from an EMBL/GenBank/DDBJ whole genome shotgun (WGS) entry which is preliminary data.</text>
</comment>
<evidence type="ECO:0000313" key="2">
    <source>
        <dbReference type="EMBL" id="MCI97909.1"/>
    </source>
</evidence>
<feature type="region of interest" description="Disordered" evidence="1">
    <location>
        <begin position="1"/>
        <end position="31"/>
    </location>
</feature>
<evidence type="ECO:0000256" key="1">
    <source>
        <dbReference type="SAM" id="MobiDB-lite"/>
    </source>
</evidence>
<keyword evidence="3" id="KW-1185">Reference proteome</keyword>
<organism evidence="2 3">
    <name type="scientific">Trifolium medium</name>
    <dbReference type="NCBI Taxonomy" id="97028"/>
    <lineage>
        <taxon>Eukaryota</taxon>
        <taxon>Viridiplantae</taxon>
        <taxon>Streptophyta</taxon>
        <taxon>Embryophyta</taxon>
        <taxon>Tracheophyta</taxon>
        <taxon>Spermatophyta</taxon>
        <taxon>Magnoliopsida</taxon>
        <taxon>eudicotyledons</taxon>
        <taxon>Gunneridae</taxon>
        <taxon>Pentapetalae</taxon>
        <taxon>rosids</taxon>
        <taxon>fabids</taxon>
        <taxon>Fabales</taxon>
        <taxon>Fabaceae</taxon>
        <taxon>Papilionoideae</taxon>
        <taxon>50 kb inversion clade</taxon>
        <taxon>NPAAA clade</taxon>
        <taxon>Hologalegina</taxon>
        <taxon>IRL clade</taxon>
        <taxon>Trifolieae</taxon>
        <taxon>Trifolium</taxon>
    </lineage>
</organism>
<proteinExistence type="predicted"/>
<accession>A0A392WE31</accession>